<protein>
    <submittedName>
        <fullName evidence="1">Uncharacterized protein</fullName>
    </submittedName>
</protein>
<sequence length="423" mass="44644">MEGRGAAFVPAGSSAFGVPVASSAATGRKNAMKAAAMASSVASFSPLASSAHSFGVCATTGVTPTPMPVMLPSLCDFGPFNETPAGRKGGKVLVWFRSDLRVHDNPALTHALEEAGTVVPVYCFDPRQFGKTSFGFEKTGRYRAKFLIESVTGLRDSLRKLGSDLIVRSGKPEDTLPELCRKLGVSTVFFHQEVTYEEQEVELALAESLKSAGVEFKPFWANTLYHSEDLPFAVKDMPDVYTAYRESVESGGEIRSPLPSPKEMPTVPSAVSPGTIPTLKQLGLAEPVGEAAAVGGVGSFTGGECEAMRRLASYIASVGEKAAAAGVAPRGRSSSTAAHMGADFSCKISPWLALGCVSPRQIYADLRSSAAAGAAVAKTTTFFELVWRDFFRFITLKYGAVRLAAKTGKAATMQARSLATAGR</sequence>
<gene>
    <name evidence="1" type="ORF">I4F81_002110</name>
</gene>
<organism evidence="1 2">
    <name type="scientific">Pyropia yezoensis</name>
    <name type="common">Susabi-nori</name>
    <name type="synonym">Porphyra yezoensis</name>
    <dbReference type="NCBI Taxonomy" id="2788"/>
    <lineage>
        <taxon>Eukaryota</taxon>
        <taxon>Rhodophyta</taxon>
        <taxon>Bangiophyceae</taxon>
        <taxon>Bangiales</taxon>
        <taxon>Bangiaceae</taxon>
        <taxon>Pyropia</taxon>
    </lineage>
</organism>
<dbReference type="Proteomes" id="UP000798662">
    <property type="component" value="Chromosome 1"/>
</dbReference>
<comment type="caution">
    <text evidence="1">The sequence shown here is derived from an EMBL/GenBank/DDBJ whole genome shotgun (WGS) entry which is preliminary data.</text>
</comment>
<evidence type="ECO:0000313" key="1">
    <source>
        <dbReference type="EMBL" id="KAK1859515.1"/>
    </source>
</evidence>
<proteinExistence type="predicted"/>
<name>A0ACC3BNG3_PYRYE</name>
<reference evidence="1" key="1">
    <citation type="submission" date="2019-11" db="EMBL/GenBank/DDBJ databases">
        <title>Nori genome reveals adaptations in red seaweeds to the harsh intertidal environment.</title>
        <authorList>
            <person name="Wang D."/>
            <person name="Mao Y."/>
        </authorList>
    </citation>
    <scope>NUCLEOTIDE SEQUENCE</scope>
    <source>
        <tissue evidence="1">Gametophyte</tissue>
    </source>
</reference>
<accession>A0ACC3BNG3</accession>
<keyword evidence="2" id="KW-1185">Reference proteome</keyword>
<dbReference type="EMBL" id="CM020618">
    <property type="protein sequence ID" value="KAK1859515.1"/>
    <property type="molecule type" value="Genomic_DNA"/>
</dbReference>
<evidence type="ECO:0000313" key="2">
    <source>
        <dbReference type="Proteomes" id="UP000798662"/>
    </source>
</evidence>